<reference evidence="1 2" key="1">
    <citation type="journal article" date="2021" name="Hortic Res">
        <title>High-quality reference genome and annotation aids understanding of berry development for evergreen blueberry (Vaccinium darrowii).</title>
        <authorList>
            <person name="Yu J."/>
            <person name="Hulse-Kemp A.M."/>
            <person name="Babiker E."/>
            <person name="Staton M."/>
        </authorList>
    </citation>
    <scope>NUCLEOTIDE SEQUENCE [LARGE SCALE GENOMIC DNA]</scope>
    <source>
        <strain evidence="2">cv. NJ 8807/NJ 8810</strain>
        <tissue evidence="1">Young leaf</tissue>
    </source>
</reference>
<dbReference type="Proteomes" id="UP000828048">
    <property type="component" value="Chromosome 6"/>
</dbReference>
<accession>A0ACB7X7A4</accession>
<protein>
    <submittedName>
        <fullName evidence="1">Uncharacterized protein</fullName>
    </submittedName>
</protein>
<name>A0ACB7X7A4_9ERIC</name>
<organism evidence="1 2">
    <name type="scientific">Vaccinium darrowii</name>
    <dbReference type="NCBI Taxonomy" id="229202"/>
    <lineage>
        <taxon>Eukaryota</taxon>
        <taxon>Viridiplantae</taxon>
        <taxon>Streptophyta</taxon>
        <taxon>Embryophyta</taxon>
        <taxon>Tracheophyta</taxon>
        <taxon>Spermatophyta</taxon>
        <taxon>Magnoliopsida</taxon>
        <taxon>eudicotyledons</taxon>
        <taxon>Gunneridae</taxon>
        <taxon>Pentapetalae</taxon>
        <taxon>asterids</taxon>
        <taxon>Ericales</taxon>
        <taxon>Ericaceae</taxon>
        <taxon>Vaccinioideae</taxon>
        <taxon>Vaccinieae</taxon>
        <taxon>Vaccinium</taxon>
    </lineage>
</organism>
<comment type="caution">
    <text evidence="1">The sequence shown here is derived from an EMBL/GenBank/DDBJ whole genome shotgun (WGS) entry which is preliminary data.</text>
</comment>
<evidence type="ECO:0000313" key="1">
    <source>
        <dbReference type="EMBL" id="KAH7836515.1"/>
    </source>
</evidence>
<keyword evidence="2" id="KW-1185">Reference proteome</keyword>
<sequence>MKLSLCKSAYERVLRPFLNSTSTLNFSTIARSDTLYRRISPVGDPKASVVPVLDQWVAEGRHVDRTQLRTIIRELNVYRRFQHALEISQWMTDKRYIPLSQVDVASRLRLILRVHGLEQAEKYFNNLPQQLKGFEVYTALLRCYASEKSLEKAESVMQKLRDMGFARTPWCYNILLNLYYHVGSKEKFDVLMREMEEKGFYNDNTFTIRLNAYAASFDSDGMDSTVEKMESDPRVILKCSTYAVAAHAYLKVGQVNKALEMLKKSEGHIATDKRKKIAFRALIKLYAQAGNKDGLYRIWNMYKNSGKVYNTGYVTMLSSLLDINDIKGAEKIFKEWESTGLYYDFRIPNFLIDAYCRNGNFGKAEALLNEGIGKGGNPNHRTWCHLAGKGDVEQAEEFISQLRTEGIFSAAVHEKLLQYIKDMKE</sequence>
<gene>
    <name evidence="1" type="ORF">Vadar_002302</name>
</gene>
<dbReference type="EMBL" id="CM037156">
    <property type="protein sequence ID" value="KAH7836515.1"/>
    <property type="molecule type" value="Genomic_DNA"/>
</dbReference>
<proteinExistence type="predicted"/>
<evidence type="ECO:0000313" key="2">
    <source>
        <dbReference type="Proteomes" id="UP000828048"/>
    </source>
</evidence>